<proteinExistence type="predicted"/>
<dbReference type="KEGG" id="acij:JS278_03010"/>
<keyword evidence="2" id="KW-1003">Cell membrane</keyword>
<feature type="transmembrane region" description="Helical" evidence="7">
    <location>
        <begin position="32"/>
        <end position="52"/>
    </location>
</feature>
<dbReference type="PANTHER" id="PTHR32196:SF63">
    <property type="entry name" value="INNER MEMBRANE ABC TRANSPORTER PERMEASE PROTEIN YJFF"/>
    <property type="match status" value="1"/>
</dbReference>
<evidence type="ECO:0000256" key="5">
    <source>
        <dbReference type="ARBA" id="ARBA00023136"/>
    </source>
</evidence>
<feature type="transmembrane region" description="Helical" evidence="7">
    <location>
        <begin position="253"/>
        <end position="274"/>
    </location>
</feature>
<keyword evidence="9" id="KW-1185">Reference proteome</keyword>
<evidence type="ECO:0000313" key="8">
    <source>
        <dbReference type="EMBL" id="AXE40144.1"/>
    </source>
</evidence>
<evidence type="ECO:0000256" key="7">
    <source>
        <dbReference type="SAM" id="Phobius"/>
    </source>
</evidence>
<evidence type="ECO:0000256" key="6">
    <source>
        <dbReference type="SAM" id="MobiDB-lite"/>
    </source>
</evidence>
<feature type="transmembrane region" description="Helical" evidence="7">
    <location>
        <begin position="226"/>
        <end position="247"/>
    </location>
</feature>
<feature type="transmembrane region" description="Helical" evidence="7">
    <location>
        <begin position="133"/>
        <end position="151"/>
    </location>
</feature>
<protein>
    <submittedName>
        <fullName evidence="8">Inner membrane ABC transporter permease protein YjfF</fullName>
    </submittedName>
</protein>
<gene>
    <name evidence="8" type="primary">yjfF</name>
    <name evidence="8" type="ORF">JS278_03010</name>
</gene>
<feature type="transmembrane region" description="Helical" evidence="7">
    <location>
        <begin position="171"/>
        <end position="195"/>
    </location>
</feature>
<evidence type="ECO:0000256" key="3">
    <source>
        <dbReference type="ARBA" id="ARBA00022692"/>
    </source>
</evidence>
<evidence type="ECO:0000256" key="2">
    <source>
        <dbReference type="ARBA" id="ARBA00022475"/>
    </source>
</evidence>
<accession>A0A344UXZ6</accession>
<dbReference type="InterPro" id="IPR001851">
    <property type="entry name" value="ABC_transp_permease"/>
</dbReference>
<dbReference type="RefSeq" id="WP_114045896.1">
    <property type="nucleotide sequence ID" value="NZ_CP025198.1"/>
</dbReference>
<sequence length="358" mass="36542">MSSTPADITAVKAQRPGRLAQMSRFLQRNGSWAVLILMVIVMAVAFDGFLTGSNLGQIARQASFYAPLALGLTFVIFTGGIDLSIGSLYALGGVLAAWASSAGFIPALLAPLVVCGIIGLVQGMIVAGTRIPAFIVTLAGMMFARGLVLFITDEGSVTHHVAPSSGFTSLANGNILGIGNTVWLVVILFIIGVVVSKRTSYGVTLLAIGGQEEAARLMGLPVRRSLLVAHTVSGMLAGLAGAMTASYTGSGVTTLGVGLELTAISAVVLGGTMLTGGSGTIIGSLAGITILQLVANLINRLGLSNSNWQSVVNGVLLVVVAVVQTYLSRMQARNRGDAATAQEAAKDAPEPEPAVPGI</sequence>
<feature type="transmembrane region" description="Helical" evidence="7">
    <location>
        <begin position="281"/>
        <end position="298"/>
    </location>
</feature>
<reference evidence="8 9" key="1">
    <citation type="submission" date="2017-12" db="EMBL/GenBank/DDBJ databases">
        <title>The whole genome sequence of the Acidipropionibacterium virtanenii sp. nov. type strain JS278.</title>
        <authorList>
            <person name="Laine P."/>
            <person name="Deptula P."/>
            <person name="Varmanen P."/>
            <person name="Auvinen P."/>
        </authorList>
    </citation>
    <scope>NUCLEOTIDE SEQUENCE [LARGE SCALE GENOMIC DNA]</scope>
    <source>
        <strain evidence="8 9">JS278</strain>
    </source>
</reference>
<comment type="subcellular location">
    <subcellularLocation>
        <location evidence="1">Cell membrane</location>
        <topology evidence="1">Multi-pass membrane protein</topology>
    </subcellularLocation>
</comment>
<evidence type="ECO:0000256" key="4">
    <source>
        <dbReference type="ARBA" id="ARBA00022989"/>
    </source>
</evidence>
<dbReference type="GO" id="GO:0005886">
    <property type="term" value="C:plasma membrane"/>
    <property type="evidence" value="ECO:0007669"/>
    <property type="project" value="UniProtKB-SubCell"/>
</dbReference>
<dbReference type="Proteomes" id="UP000251995">
    <property type="component" value="Chromosome"/>
</dbReference>
<dbReference type="GO" id="GO:0022857">
    <property type="term" value="F:transmembrane transporter activity"/>
    <property type="evidence" value="ECO:0007669"/>
    <property type="project" value="InterPro"/>
</dbReference>
<organism evidence="8 9">
    <name type="scientific">Acidipropionibacterium virtanenii</name>
    <dbReference type="NCBI Taxonomy" id="2057246"/>
    <lineage>
        <taxon>Bacteria</taxon>
        <taxon>Bacillati</taxon>
        <taxon>Actinomycetota</taxon>
        <taxon>Actinomycetes</taxon>
        <taxon>Propionibacteriales</taxon>
        <taxon>Propionibacteriaceae</taxon>
        <taxon>Acidipropionibacterium</taxon>
    </lineage>
</organism>
<dbReference type="OrthoDB" id="9808136at2"/>
<feature type="region of interest" description="Disordered" evidence="6">
    <location>
        <begin position="338"/>
        <end position="358"/>
    </location>
</feature>
<name>A0A344UXZ6_9ACTN</name>
<dbReference type="EMBL" id="CP025198">
    <property type="protein sequence ID" value="AXE40144.1"/>
    <property type="molecule type" value="Genomic_DNA"/>
</dbReference>
<evidence type="ECO:0000256" key="1">
    <source>
        <dbReference type="ARBA" id="ARBA00004651"/>
    </source>
</evidence>
<dbReference type="PANTHER" id="PTHR32196">
    <property type="entry name" value="ABC TRANSPORTER PERMEASE PROTEIN YPHD-RELATED-RELATED"/>
    <property type="match status" value="1"/>
</dbReference>
<dbReference type="Pfam" id="PF02653">
    <property type="entry name" value="BPD_transp_2"/>
    <property type="match status" value="1"/>
</dbReference>
<evidence type="ECO:0000313" key="9">
    <source>
        <dbReference type="Proteomes" id="UP000251995"/>
    </source>
</evidence>
<feature type="transmembrane region" description="Helical" evidence="7">
    <location>
        <begin position="95"/>
        <end position="121"/>
    </location>
</feature>
<feature type="transmembrane region" description="Helical" evidence="7">
    <location>
        <begin position="310"/>
        <end position="327"/>
    </location>
</feature>
<feature type="transmembrane region" description="Helical" evidence="7">
    <location>
        <begin position="64"/>
        <end position="89"/>
    </location>
</feature>
<dbReference type="AlphaFoldDB" id="A0A344UXZ6"/>
<keyword evidence="5 7" id="KW-0472">Membrane</keyword>
<keyword evidence="4 7" id="KW-1133">Transmembrane helix</keyword>
<dbReference type="CDD" id="cd06579">
    <property type="entry name" value="TM_PBP1_transp_AraH_like"/>
    <property type="match status" value="1"/>
</dbReference>
<keyword evidence="3 7" id="KW-0812">Transmembrane</keyword>